<dbReference type="EMBL" id="CP022190">
    <property type="protein sequence ID" value="AWI85726.1"/>
    <property type="molecule type" value="Genomic_DNA"/>
</dbReference>
<sequence>MKPTILDTDTAEKFWDRHWSGMTRPSSGTPSAALERLVAGRPAGRAVDLGCGRGDDAIWLARNGWQVVAVDVSQTALDTVRRSAETAGVVRQVTCLRHDLSTTLPDGPFDLVLSMFTHTPLEFDRTALLRAAATLVAPGGLLLIAGHGSLAPWAWSDPEIQLPKAQDVADALALFDWNMIEIADYPRDARGPDGQVAQVLDSVIALERPFD</sequence>
<dbReference type="PANTHER" id="PTHR43464">
    <property type="entry name" value="METHYLTRANSFERASE"/>
    <property type="match status" value="1"/>
</dbReference>
<dbReference type="RefSeq" id="WP_108969669.1">
    <property type="nucleotide sequence ID" value="NZ_CP022190.1"/>
</dbReference>
<dbReference type="PANTHER" id="PTHR43464:SF19">
    <property type="entry name" value="UBIQUINONE BIOSYNTHESIS O-METHYLTRANSFERASE, MITOCHONDRIAL"/>
    <property type="match status" value="1"/>
</dbReference>
<name>A0A2U8HKX6_9RHOB</name>
<protein>
    <submittedName>
        <fullName evidence="5">SAM-dependent methyltransferase</fullName>
    </submittedName>
</protein>
<dbReference type="InterPro" id="IPR029063">
    <property type="entry name" value="SAM-dependent_MTases_sf"/>
</dbReference>
<dbReference type="GO" id="GO:0008168">
    <property type="term" value="F:methyltransferase activity"/>
    <property type="evidence" value="ECO:0007669"/>
    <property type="project" value="UniProtKB-KW"/>
</dbReference>
<dbReference type="CDD" id="cd02440">
    <property type="entry name" value="AdoMet_MTases"/>
    <property type="match status" value="1"/>
</dbReference>
<dbReference type="SUPFAM" id="SSF53335">
    <property type="entry name" value="S-adenosyl-L-methionine-dependent methyltransferases"/>
    <property type="match status" value="1"/>
</dbReference>
<keyword evidence="3" id="KW-0949">S-adenosyl-L-methionine</keyword>
<reference evidence="5 6" key="1">
    <citation type="submission" date="2017-06" db="EMBL/GenBank/DDBJ databases">
        <title>Yangia sp. YSBP01 complete genome sequence.</title>
        <authorList>
            <person name="Woo J.-H."/>
            <person name="Kim H.-S."/>
        </authorList>
    </citation>
    <scope>NUCLEOTIDE SEQUENCE [LARGE SCALE GENOMIC DNA]</scope>
    <source>
        <strain evidence="5 6">YSBP01</strain>
    </source>
</reference>
<evidence type="ECO:0000256" key="3">
    <source>
        <dbReference type="ARBA" id="ARBA00022691"/>
    </source>
</evidence>
<dbReference type="KEGG" id="ypac:CEW88_18740"/>
<dbReference type="Pfam" id="PF13649">
    <property type="entry name" value="Methyltransf_25"/>
    <property type="match status" value="1"/>
</dbReference>
<evidence type="ECO:0000256" key="1">
    <source>
        <dbReference type="ARBA" id="ARBA00022603"/>
    </source>
</evidence>
<keyword evidence="2 5" id="KW-0808">Transferase</keyword>
<keyword evidence="1 5" id="KW-0489">Methyltransferase</keyword>
<evidence type="ECO:0000313" key="5">
    <source>
        <dbReference type="EMBL" id="AWI85726.1"/>
    </source>
</evidence>
<proteinExistence type="predicted"/>
<feature type="domain" description="Methyltransferase" evidence="4">
    <location>
        <begin position="47"/>
        <end position="140"/>
    </location>
</feature>
<accession>A0A2U8HKX6</accession>
<dbReference type="OrthoDB" id="9765084at2"/>
<evidence type="ECO:0000259" key="4">
    <source>
        <dbReference type="Pfam" id="PF13649"/>
    </source>
</evidence>
<dbReference type="GO" id="GO:0032259">
    <property type="term" value="P:methylation"/>
    <property type="evidence" value="ECO:0007669"/>
    <property type="project" value="UniProtKB-KW"/>
</dbReference>
<evidence type="ECO:0000256" key="2">
    <source>
        <dbReference type="ARBA" id="ARBA00022679"/>
    </source>
</evidence>
<dbReference type="Proteomes" id="UP000244915">
    <property type="component" value="Chromosome 2"/>
</dbReference>
<dbReference type="AlphaFoldDB" id="A0A2U8HKX6"/>
<organism evidence="5 6">
    <name type="scientific">Alloyangia pacifica</name>
    <dbReference type="NCBI Taxonomy" id="311180"/>
    <lineage>
        <taxon>Bacteria</taxon>
        <taxon>Pseudomonadati</taxon>
        <taxon>Pseudomonadota</taxon>
        <taxon>Alphaproteobacteria</taxon>
        <taxon>Rhodobacterales</taxon>
        <taxon>Roseobacteraceae</taxon>
        <taxon>Alloyangia</taxon>
    </lineage>
</organism>
<dbReference type="InterPro" id="IPR041698">
    <property type="entry name" value="Methyltransf_25"/>
</dbReference>
<evidence type="ECO:0000313" key="6">
    <source>
        <dbReference type="Proteomes" id="UP000244915"/>
    </source>
</evidence>
<dbReference type="Gene3D" id="3.40.50.150">
    <property type="entry name" value="Vaccinia Virus protein VP39"/>
    <property type="match status" value="1"/>
</dbReference>
<gene>
    <name evidence="5" type="ORF">CEW88_18740</name>
</gene>